<feature type="transmembrane region" description="Helical" evidence="2">
    <location>
        <begin position="85"/>
        <end position="107"/>
    </location>
</feature>
<keyword evidence="2" id="KW-0812">Transmembrane</keyword>
<keyword evidence="2" id="KW-1133">Transmembrane helix</keyword>
<sequence>MAVAKDGALRTSYRSVFGHAAVDVVLGLFHVLFALYAMLSLTKAGLFGMSGQQALKDVYFIGAFTHSEPMDLTAHAYRRCPFPMWGMLIAHVAAVLVCHVMPMVVSAASRHLIVPHIQYPMLAMHAVLCIVCTAAVFSYRGCLLTTGPVYDALWLLSLAYLVFLPVATGAYYRAYELARKYEKQRRNAMRRTRATARGAASQALSEAEEAAARSRGASTRAGGMPLHQD</sequence>
<feature type="compositionally biased region" description="Low complexity" evidence="1">
    <location>
        <begin position="213"/>
        <end position="223"/>
    </location>
</feature>
<keyword evidence="8" id="KW-1185">Reference proteome</keyword>
<dbReference type="Proteomes" id="UP000323011">
    <property type="component" value="Unassembled WGS sequence"/>
</dbReference>
<dbReference type="Proteomes" id="UP000324907">
    <property type="component" value="Unassembled WGS sequence"/>
</dbReference>
<evidence type="ECO:0000313" key="5">
    <source>
        <dbReference type="EMBL" id="KAA0162779.1"/>
    </source>
</evidence>
<dbReference type="EMBL" id="VLTN01000017">
    <property type="protein sequence ID" value="KAA0153110.1"/>
    <property type="molecule type" value="Genomic_DNA"/>
</dbReference>
<dbReference type="EMBL" id="VLTM01000050">
    <property type="protein sequence ID" value="KAA0159868.1"/>
    <property type="molecule type" value="Genomic_DNA"/>
</dbReference>
<evidence type="ECO:0000313" key="9">
    <source>
        <dbReference type="Proteomes" id="UP000324907"/>
    </source>
</evidence>
<dbReference type="Proteomes" id="UP000325113">
    <property type="component" value="Unassembled WGS sequence"/>
</dbReference>
<organism evidence="3 8">
    <name type="scientific">Cafeteria roenbergensis</name>
    <name type="common">Marine flagellate</name>
    <dbReference type="NCBI Taxonomy" id="33653"/>
    <lineage>
        <taxon>Eukaryota</taxon>
        <taxon>Sar</taxon>
        <taxon>Stramenopiles</taxon>
        <taxon>Bigyra</taxon>
        <taxon>Opalozoa</taxon>
        <taxon>Bicosoecida</taxon>
        <taxon>Cafeteriaceae</taxon>
        <taxon>Cafeteria</taxon>
    </lineage>
</organism>
<reference evidence="7 8" key="1">
    <citation type="submission" date="2019-07" db="EMBL/GenBank/DDBJ databases">
        <title>Genomes of Cafeteria roenbergensis.</title>
        <authorList>
            <person name="Fischer M.G."/>
            <person name="Hackl T."/>
            <person name="Roman M."/>
        </authorList>
    </citation>
    <scope>NUCLEOTIDE SEQUENCE [LARGE SCALE GENOMIC DNA]</scope>
    <source>
        <strain evidence="3 8">BVI</strain>
        <strain evidence="4 10">Cflag</strain>
        <strain evidence="6 7">E4-10P</strain>
        <strain evidence="5 9">RCC970-E3</strain>
    </source>
</reference>
<evidence type="ECO:0000256" key="1">
    <source>
        <dbReference type="SAM" id="MobiDB-lite"/>
    </source>
</evidence>
<evidence type="ECO:0000256" key="2">
    <source>
        <dbReference type="SAM" id="Phobius"/>
    </source>
</evidence>
<evidence type="ECO:0000313" key="7">
    <source>
        <dbReference type="Proteomes" id="UP000322899"/>
    </source>
</evidence>
<feature type="transmembrane region" description="Helical" evidence="2">
    <location>
        <begin position="20"/>
        <end position="39"/>
    </location>
</feature>
<dbReference type="EMBL" id="VLTL01000075">
    <property type="protein sequence ID" value="KAA0162779.1"/>
    <property type="molecule type" value="Genomic_DNA"/>
</dbReference>
<feature type="transmembrane region" description="Helical" evidence="2">
    <location>
        <begin position="119"/>
        <end position="140"/>
    </location>
</feature>
<gene>
    <name evidence="6" type="ORF">FNF27_04080</name>
    <name evidence="5" type="ORF">FNF28_04536</name>
    <name evidence="3" type="ORF">FNF29_03298</name>
    <name evidence="4" type="ORF">FNF31_04669</name>
</gene>
<dbReference type="AlphaFoldDB" id="A0A5A8CLX4"/>
<dbReference type="EMBL" id="VLTO01000022">
    <property type="protein sequence ID" value="KAA0174484.1"/>
    <property type="molecule type" value="Genomic_DNA"/>
</dbReference>
<protein>
    <recommendedName>
        <fullName evidence="11">EXPERA domain-containing protein</fullName>
    </recommendedName>
</protein>
<proteinExistence type="predicted"/>
<evidence type="ECO:0000313" key="8">
    <source>
        <dbReference type="Proteomes" id="UP000323011"/>
    </source>
</evidence>
<comment type="caution">
    <text evidence="3">The sequence shown here is derived from an EMBL/GenBank/DDBJ whole genome shotgun (WGS) entry which is preliminary data.</text>
</comment>
<evidence type="ECO:0000313" key="3">
    <source>
        <dbReference type="EMBL" id="KAA0153110.1"/>
    </source>
</evidence>
<evidence type="ECO:0000313" key="4">
    <source>
        <dbReference type="EMBL" id="KAA0159868.1"/>
    </source>
</evidence>
<evidence type="ECO:0000313" key="6">
    <source>
        <dbReference type="EMBL" id="KAA0174484.1"/>
    </source>
</evidence>
<dbReference type="Proteomes" id="UP000322899">
    <property type="component" value="Unassembled WGS sequence"/>
</dbReference>
<name>A0A5A8CLX4_CAFRO</name>
<evidence type="ECO:0008006" key="11">
    <source>
        <dbReference type="Google" id="ProtNLM"/>
    </source>
</evidence>
<feature type="compositionally biased region" description="Low complexity" evidence="1">
    <location>
        <begin position="195"/>
        <end position="205"/>
    </location>
</feature>
<keyword evidence="2" id="KW-0472">Membrane</keyword>
<feature type="transmembrane region" description="Helical" evidence="2">
    <location>
        <begin position="152"/>
        <end position="175"/>
    </location>
</feature>
<accession>A0A5A8CLX4</accession>
<evidence type="ECO:0000313" key="10">
    <source>
        <dbReference type="Proteomes" id="UP000325113"/>
    </source>
</evidence>
<feature type="region of interest" description="Disordered" evidence="1">
    <location>
        <begin position="188"/>
        <end position="229"/>
    </location>
</feature>